<dbReference type="Pfam" id="PF00578">
    <property type="entry name" value="AhpC-TSA"/>
    <property type="match status" value="1"/>
</dbReference>
<dbReference type="OMA" id="KDSKQYF"/>
<dbReference type="PIRSF" id="PIRSF000239">
    <property type="entry name" value="AHPC"/>
    <property type="match status" value="1"/>
</dbReference>
<dbReference type="EnsemblMetazoa" id="HelroT154361">
    <property type="protein sequence ID" value="HelroP154361"/>
    <property type="gene ID" value="HelroG154361"/>
</dbReference>
<keyword evidence="5 13" id="KW-0049">Antioxidant</keyword>
<name>T1ELE6_HELRO</name>
<dbReference type="PANTHER" id="PTHR10681">
    <property type="entry name" value="THIOREDOXIN PEROXIDASE"/>
    <property type="match status" value="1"/>
</dbReference>
<evidence type="ECO:0000256" key="7">
    <source>
        <dbReference type="ARBA" id="ARBA00023157"/>
    </source>
</evidence>
<evidence type="ECO:0000313" key="19">
    <source>
        <dbReference type="Proteomes" id="UP000015101"/>
    </source>
</evidence>
<dbReference type="InterPro" id="IPR050217">
    <property type="entry name" value="Peroxiredoxin"/>
</dbReference>
<dbReference type="Gene3D" id="3.40.30.10">
    <property type="entry name" value="Glutaredoxin"/>
    <property type="match status" value="1"/>
</dbReference>
<reference evidence="17 19" key="2">
    <citation type="journal article" date="2013" name="Nature">
        <title>Insights into bilaterian evolution from three spiralian genomes.</title>
        <authorList>
            <person name="Simakov O."/>
            <person name="Marletaz F."/>
            <person name="Cho S.J."/>
            <person name="Edsinger-Gonzales E."/>
            <person name="Havlak P."/>
            <person name="Hellsten U."/>
            <person name="Kuo D.H."/>
            <person name="Larsson T."/>
            <person name="Lv J."/>
            <person name="Arendt D."/>
            <person name="Savage R."/>
            <person name="Osoegawa K."/>
            <person name="de Jong P."/>
            <person name="Grimwood J."/>
            <person name="Chapman J.A."/>
            <person name="Shapiro H."/>
            <person name="Aerts A."/>
            <person name="Otillar R.P."/>
            <person name="Terry A.Y."/>
            <person name="Boore J.L."/>
            <person name="Grigoriev I.V."/>
            <person name="Lindberg D.R."/>
            <person name="Seaver E.C."/>
            <person name="Weisblat D.A."/>
            <person name="Putnam N.H."/>
            <person name="Rokhsar D.S."/>
        </authorList>
    </citation>
    <scope>NUCLEOTIDE SEQUENCE</scope>
</reference>
<organism evidence="18 19">
    <name type="scientific">Helobdella robusta</name>
    <name type="common">Californian leech</name>
    <dbReference type="NCBI Taxonomy" id="6412"/>
    <lineage>
        <taxon>Eukaryota</taxon>
        <taxon>Metazoa</taxon>
        <taxon>Spiralia</taxon>
        <taxon>Lophotrochozoa</taxon>
        <taxon>Annelida</taxon>
        <taxon>Clitellata</taxon>
        <taxon>Hirudinea</taxon>
        <taxon>Rhynchobdellida</taxon>
        <taxon>Glossiphoniidae</taxon>
        <taxon>Helobdella</taxon>
    </lineage>
</organism>
<reference evidence="19" key="1">
    <citation type="submission" date="2012-12" db="EMBL/GenBank/DDBJ databases">
        <authorList>
            <person name="Hellsten U."/>
            <person name="Grimwood J."/>
            <person name="Chapman J.A."/>
            <person name="Shapiro H."/>
            <person name="Aerts A."/>
            <person name="Otillar R.P."/>
            <person name="Terry A.Y."/>
            <person name="Boore J.L."/>
            <person name="Simakov O."/>
            <person name="Marletaz F."/>
            <person name="Cho S.-J."/>
            <person name="Edsinger-Gonzales E."/>
            <person name="Havlak P."/>
            <person name="Kuo D.-H."/>
            <person name="Larsson T."/>
            <person name="Lv J."/>
            <person name="Arendt D."/>
            <person name="Savage R."/>
            <person name="Osoegawa K."/>
            <person name="de Jong P."/>
            <person name="Lindberg D.R."/>
            <person name="Seaver E.C."/>
            <person name="Weisblat D.A."/>
            <person name="Putnam N.H."/>
            <person name="Grigoriev I.V."/>
            <person name="Rokhsar D.S."/>
        </authorList>
    </citation>
    <scope>NUCLEOTIDE SEQUENCE</scope>
</reference>
<evidence type="ECO:0000313" key="17">
    <source>
        <dbReference type="EMBL" id="ESN90374.1"/>
    </source>
</evidence>
<evidence type="ECO:0000313" key="18">
    <source>
        <dbReference type="EnsemblMetazoa" id="HelroP154361"/>
    </source>
</evidence>
<dbReference type="InterPro" id="IPR000866">
    <property type="entry name" value="AhpC/TSA"/>
</dbReference>
<evidence type="ECO:0000256" key="3">
    <source>
        <dbReference type="ARBA" id="ARBA00018824"/>
    </source>
</evidence>
<dbReference type="GO" id="GO:0008379">
    <property type="term" value="F:thioredoxin peroxidase activity"/>
    <property type="evidence" value="ECO:0000318"/>
    <property type="project" value="GO_Central"/>
</dbReference>
<accession>T1ELE6</accession>
<dbReference type="FunCoup" id="T1ELE6">
    <property type="interactions" value="898"/>
</dbReference>
<evidence type="ECO:0000256" key="10">
    <source>
        <dbReference type="ARBA" id="ARBA00049091"/>
    </source>
</evidence>
<evidence type="ECO:0000256" key="12">
    <source>
        <dbReference type="ARBA" id="ARBA00079296"/>
    </source>
</evidence>
<dbReference type="InterPro" id="IPR013766">
    <property type="entry name" value="Thioredoxin_domain"/>
</dbReference>
<dbReference type="GO" id="GO:0005739">
    <property type="term" value="C:mitochondrion"/>
    <property type="evidence" value="ECO:0000318"/>
    <property type="project" value="GO_Central"/>
</dbReference>
<keyword evidence="4 13" id="KW-0575">Peroxidase</keyword>
<evidence type="ECO:0000256" key="6">
    <source>
        <dbReference type="ARBA" id="ARBA00023002"/>
    </source>
</evidence>
<evidence type="ECO:0000259" key="16">
    <source>
        <dbReference type="PROSITE" id="PS51352"/>
    </source>
</evidence>
<comment type="catalytic activity">
    <reaction evidence="10">
        <text>a hydroperoxide + [thioredoxin]-dithiol = an alcohol + [thioredoxin]-disulfide + H2O</text>
        <dbReference type="Rhea" id="RHEA:62620"/>
        <dbReference type="Rhea" id="RHEA-COMP:10698"/>
        <dbReference type="Rhea" id="RHEA-COMP:10700"/>
        <dbReference type="ChEBI" id="CHEBI:15377"/>
        <dbReference type="ChEBI" id="CHEBI:29950"/>
        <dbReference type="ChEBI" id="CHEBI:30879"/>
        <dbReference type="ChEBI" id="CHEBI:35924"/>
        <dbReference type="ChEBI" id="CHEBI:50058"/>
        <dbReference type="EC" id="1.11.1.24"/>
    </reaction>
</comment>
<feature type="compositionally biased region" description="Basic and acidic residues" evidence="15">
    <location>
        <begin position="211"/>
        <end position="223"/>
    </location>
</feature>
<keyword evidence="19" id="KW-1185">Reference proteome</keyword>
<feature type="domain" description="Thioredoxin" evidence="16">
    <location>
        <begin position="31"/>
        <end position="189"/>
    </location>
</feature>
<dbReference type="PROSITE" id="PS51352">
    <property type="entry name" value="THIOREDOXIN_2"/>
    <property type="match status" value="1"/>
</dbReference>
<keyword evidence="6 13" id="KW-0560">Oxidoreductase</keyword>
<evidence type="ECO:0000256" key="14">
    <source>
        <dbReference type="PIRSR" id="PIRSR000239-1"/>
    </source>
</evidence>
<dbReference type="OrthoDB" id="185659at2759"/>
<evidence type="ECO:0000256" key="2">
    <source>
        <dbReference type="ARBA" id="ARBA00013017"/>
    </source>
</evidence>
<dbReference type="GO" id="GO:0005829">
    <property type="term" value="C:cytosol"/>
    <property type="evidence" value="ECO:0000318"/>
    <property type="project" value="GO_Central"/>
</dbReference>
<evidence type="ECO:0000256" key="4">
    <source>
        <dbReference type="ARBA" id="ARBA00022559"/>
    </source>
</evidence>
<comment type="similarity">
    <text evidence="1">Belongs to the peroxiredoxin family. AhpC/Prx1 subfamily.</text>
</comment>
<evidence type="ECO:0000256" key="5">
    <source>
        <dbReference type="ARBA" id="ARBA00022862"/>
    </source>
</evidence>
<dbReference type="eggNOG" id="KOG0852">
    <property type="taxonomic scope" value="Eukaryota"/>
</dbReference>
<dbReference type="GeneID" id="20197396"/>
<feature type="region of interest" description="Disordered" evidence="15">
    <location>
        <begin position="200"/>
        <end position="223"/>
    </location>
</feature>
<dbReference type="STRING" id="6412.T1ELE6"/>
<dbReference type="CDD" id="cd03015">
    <property type="entry name" value="PRX_Typ2cys"/>
    <property type="match status" value="1"/>
</dbReference>
<dbReference type="Proteomes" id="UP000015101">
    <property type="component" value="Unassembled WGS sequence"/>
</dbReference>
<gene>
    <name evidence="18" type="primary">20197396</name>
    <name evidence="17" type="ORF">HELRODRAFT_154361</name>
</gene>
<evidence type="ECO:0000256" key="1">
    <source>
        <dbReference type="ARBA" id="ARBA00009796"/>
    </source>
</evidence>
<evidence type="ECO:0000256" key="13">
    <source>
        <dbReference type="PIRNR" id="PIRNR000239"/>
    </source>
</evidence>
<dbReference type="HOGENOM" id="CLU_042529_21_1_1"/>
<dbReference type="GO" id="GO:0006979">
    <property type="term" value="P:response to oxidative stress"/>
    <property type="evidence" value="ECO:0000318"/>
    <property type="project" value="GO_Central"/>
</dbReference>
<keyword evidence="8 13" id="KW-0676">Redox-active center</keyword>
<dbReference type="PANTHER" id="PTHR10681:SF128">
    <property type="entry name" value="THIOREDOXIN-DEPENDENT PEROXIDE REDUCTASE, MITOCHONDRIAL"/>
    <property type="match status" value="1"/>
</dbReference>
<dbReference type="InterPro" id="IPR019479">
    <property type="entry name" value="Peroxiredoxin_C"/>
</dbReference>
<dbReference type="CTD" id="20197396"/>
<evidence type="ECO:0000256" key="8">
    <source>
        <dbReference type="ARBA" id="ARBA00023284"/>
    </source>
</evidence>
<dbReference type="EMBL" id="KB097753">
    <property type="protein sequence ID" value="ESN90374.1"/>
    <property type="molecule type" value="Genomic_DNA"/>
</dbReference>
<dbReference type="SUPFAM" id="SSF52833">
    <property type="entry name" value="Thioredoxin-like"/>
    <property type="match status" value="1"/>
</dbReference>
<dbReference type="FunFam" id="3.40.30.10:FF:000003">
    <property type="entry name" value="Peroxiredoxin 1"/>
    <property type="match status" value="1"/>
</dbReference>
<proteinExistence type="inferred from homology"/>
<dbReference type="InterPro" id="IPR036249">
    <property type="entry name" value="Thioredoxin-like_sf"/>
</dbReference>
<evidence type="ECO:0000256" key="15">
    <source>
        <dbReference type="SAM" id="MobiDB-lite"/>
    </source>
</evidence>
<dbReference type="InParanoid" id="T1ELE6"/>
<dbReference type="InterPro" id="IPR024706">
    <property type="entry name" value="Peroxiredoxin_AhpC-typ"/>
</dbReference>
<sequence>MKNLILGTTLRQVVTRNINKSFSTSSKLLAAKVQQAAPDFKGTAVVDGGFKQLSLADFKGKYLVLFFYPLDFTFVCPTEIIAFSDRIAEFKAINCEVVGVSTDSHFSHLAWINLARKEGGLGGLKYPLLADYSKNISREYGVLIEKDGIALRGLFIIDPKGVVRQLTINDLPVGRSVDETLRLVKAFQFVEQHGEVCPANWKPDSPTIKPDPTKSKEYFSKNN</sequence>
<dbReference type="AlphaFoldDB" id="T1ELE6"/>
<keyword evidence="7" id="KW-1015">Disulfide bond</keyword>
<evidence type="ECO:0000256" key="9">
    <source>
        <dbReference type="ARBA" id="ARBA00032077"/>
    </source>
</evidence>
<dbReference type="EC" id="1.11.1.24" evidence="2"/>
<dbReference type="KEGG" id="hro:HELRODRAFT_154361"/>
<dbReference type="EMBL" id="AMQM01002245">
    <property type="status" value="NOT_ANNOTATED_CDS"/>
    <property type="molecule type" value="Genomic_DNA"/>
</dbReference>
<dbReference type="GO" id="GO:0042744">
    <property type="term" value="P:hydrogen peroxide catabolic process"/>
    <property type="evidence" value="ECO:0000318"/>
    <property type="project" value="GO_Central"/>
</dbReference>
<comment type="function">
    <text evidence="13">Thiol-specific peroxidase that catalyzes the reduction of hydrogen peroxide and organic hydroperoxides to water and alcohols, respectively.</text>
</comment>
<dbReference type="Pfam" id="PF10417">
    <property type="entry name" value="1-cysPrx_C"/>
    <property type="match status" value="1"/>
</dbReference>
<protein>
    <recommendedName>
        <fullName evidence="3">Thioredoxin peroxidase</fullName>
        <ecNumber evidence="2">1.11.1.24</ecNumber>
    </recommendedName>
    <alternativeName>
        <fullName evidence="9">Peroxiredoxin</fullName>
    </alternativeName>
    <alternativeName>
        <fullName evidence="11">Thioredoxin-dependent peroxide reductase</fullName>
    </alternativeName>
    <alternativeName>
        <fullName evidence="12">Thioredoxin-dependent peroxiredoxin</fullName>
    </alternativeName>
</protein>
<reference evidence="18" key="3">
    <citation type="submission" date="2015-06" db="UniProtKB">
        <authorList>
            <consortium name="EnsemblMetazoa"/>
        </authorList>
    </citation>
    <scope>IDENTIFICATION</scope>
</reference>
<dbReference type="GO" id="GO:0045454">
    <property type="term" value="P:cell redox homeostasis"/>
    <property type="evidence" value="ECO:0000318"/>
    <property type="project" value="GO_Central"/>
</dbReference>
<dbReference type="RefSeq" id="XP_009031320.1">
    <property type="nucleotide sequence ID" value="XM_009033072.1"/>
</dbReference>
<feature type="active site" description="Cysteine sulfenic acid (-SOH) intermediate; for peroxidase activity" evidence="14">
    <location>
        <position position="76"/>
    </location>
</feature>
<evidence type="ECO:0000256" key="11">
    <source>
        <dbReference type="ARBA" id="ARBA00078288"/>
    </source>
</evidence>